<gene>
    <name evidence="7" type="ORF">RAJCM14343_3508</name>
</gene>
<dbReference type="GO" id="GO:0016787">
    <property type="term" value="F:hydrolase activity"/>
    <property type="evidence" value="ECO:0007669"/>
    <property type="project" value="UniProtKB-KW"/>
</dbReference>
<dbReference type="SUPFAM" id="SSF56281">
    <property type="entry name" value="Metallo-hydrolase/oxidoreductase"/>
    <property type="match status" value="1"/>
</dbReference>
<dbReference type="InterPro" id="IPR044097">
    <property type="entry name" value="Bds1/SdsA1_MBL-fold"/>
</dbReference>
<keyword evidence="2 7" id="KW-0378">Hydrolase</keyword>
<dbReference type="InterPro" id="IPR029229">
    <property type="entry name" value="Alkyl_sulf_C"/>
</dbReference>
<sequence length="628" mass="67651">MSAGGASETTRRNLQAAAAALPADDGQDSEDVTRGFVGRSEQRRITGADGRVVWDLDAYAFLDGSAPETAHPSLWRQGRLLAEDGLFEVVPGIYQLRGFDLSVMTVVEGEAGVIVIDPLISAETAAAALALYRGYRGDRPVSGMIYTHSHVDHFGGVKGVLDPGLVEAGTVPVVAPAGFLEHAVAENLFAGTAMSRRSGYMYGAALEKGPAGQIGAGLGQTSSAGTVTLIAPTVDITATGQELTVDGVRMVFQLTPGTEAPAEMNIWFPDRRALCAAENATHTMHNILTLRGAVVRDAHAWGHYLNETIGLWGDALDIVFASHHWPTWGRERALEFLSVQRDMYLYLHDQTLRMMNQGLVGAEIAERFEMPPALAAAWHTHGYYGSVSHNVKAIYQRYMGWYDGNPANLWAHPPVEAARRYVDAMGGADAALAVARDAFEEGDYRWVLEVCKHLLFTDDTDQAARALQADAMEQLAYGSENGTWRCIYLAGAKELRDGIFGSPVQSSGDFLDALTVPQLFDSLAVRVDGPRAWDLRLVISWILTDLGITYLTELQHGVLNHRTVDAPLPGSTVFTLTRRTLIGALTGQLDPATALADGTIAVTGDPTVAGRLFEVLAPVDPDFAIVTP</sequence>
<dbReference type="RefSeq" id="WP_029543627.1">
    <property type="nucleotide sequence ID" value="NZ_BAAAYP010000062.1"/>
</dbReference>
<evidence type="ECO:0000256" key="4">
    <source>
        <dbReference type="ARBA" id="ARBA00033751"/>
    </source>
</evidence>
<accession>A0ABQ0YP05</accession>
<dbReference type="Gene3D" id="3.30.1050.10">
    <property type="entry name" value="SCP2 sterol-binding domain"/>
    <property type="match status" value="1"/>
</dbReference>
<evidence type="ECO:0000313" key="8">
    <source>
        <dbReference type="Proteomes" id="UP000325466"/>
    </source>
</evidence>
<dbReference type="CDD" id="cd07710">
    <property type="entry name" value="arylsulfatase_Sdsa1-like_MBL-fold"/>
    <property type="match status" value="1"/>
</dbReference>
<dbReference type="Pfam" id="PF14864">
    <property type="entry name" value="Alkyl_sulf_C"/>
    <property type="match status" value="1"/>
</dbReference>
<dbReference type="Proteomes" id="UP000325466">
    <property type="component" value="Unassembled WGS sequence"/>
</dbReference>
<dbReference type="InterPro" id="IPR052195">
    <property type="entry name" value="Bact_Alkyl/Aryl-Sulfatase"/>
</dbReference>
<evidence type="ECO:0000256" key="2">
    <source>
        <dbReference type="ARBA" id="ARBA00022801"/>
    </source>
</evidence>
<evidence type="ECO:0000256" key="5">
    <source>
        <dbReference type="SAM" id="MobiDB-lite"/>
    </source>
</evidence>
<dbReference type="InterPro" id="IPR029228">
    <property type="entry name" value="Alkyl_sulf_dimr"/>
</dbReference>
<dbReference type="Gene3D" id="1.25.40.880">
    <property type="entry name" value="Alkyl sulfatase, dimerisation domain"/>
    <property type="match status" value="1"/>
</dbReference>
<reference evidence="7 8" key="1">
    <citation type="journal article" date="2018" name="Biodegradation">
        <title>1,4-Dioxane degradation characteristics of Rhodococcus aetherivorans JCM 14343.</title>
        <authorList>
            <person name="Inoue D."/>
            <person name="Tsunoda T."/>
            <person name="Yamamoto N."/>
            <person name="Ike M."/>
            <person name="Sei K."/>
        </authorList>
    </citation>
    <scope>NUCLEOTIDE SEQUENCE [LARGE SCALE GENOMIC DNA]</scope>
    <source>
        <strain evidence="7 8">JCM 14343</strain>
    </source>
</reference>
<dbReference type="Pfam" id="PF00753">
    <property type="entry name" value="Lactamase_B"/>
    <property type="match status" value="1"/>
</dbReference>
<evidence type="ECO:0000313" key="7">
    <source>
        <dbReference type="EMBL" id="GES38248.1"/>
    </source>
</evidence>
<dbReference type="Gene3D" id="3.60.15.30">
    <property type="entry name" value="Metallo-beta-lactamase domain"/>
    <property type="match status" value="1"/>
</dbReference>
<dbReference type="PANTHER" id="PTHR43223">
    <property type="entry name" value="ALKYL/ARYL-SULFATASE"/>
    <property type="match status" value="1"/>
</dbReference>
<dbReference type="InterPro" id="IPR001279">
    <property type="entry name" value="Metallo-B-lactamas"/>
</dbReference>
<organism evidence="7 8">
    <name type="scientific">Rhodococcus aetherivorans</name>
    <dbReference type="NCBI Taxonomy" id="191292"/>
    <lineage>
        <taxon>Bacteria</taxon>
        <taxon>Bacillati</taxon>
        <taxon>Actinomycetota</taxon>
        <taxon>Actinomycetes</taxon>
        <taxon>Mycobacteriales</taxon>
        <taxon>Nocardiaceae</taxon>
        <taxon>Rhodococcus</taxon>
    </lineage>
</organism>
<dbReference type="SUPFAM" id="SSF55718">
    <property type="entry name" value="SCP-like"/>
    <property type="match status" value="1"/>
</dbReference>
<keyword evidence="8" id="KW-1185">Reference proteome</keyword>
<comment type="similarity">
    <text evidence="4">Belongs to the metallo-beta-lactamase superfamily. Type III sulfatase family.</text>
</comment>
<dbReference type="InterPro" id="IPR036866">
    <property type="entry name" value="RibonucZ/Hydroxyglut_hydro"/>
</dbReference>
<keyword evidence="3" id="KW-0862">Zinc</keyword>
<dbReference type="Pfam" id="PF14863">
    <property type="entry name" value="Alkyl_sulf_dimr"/>
    <property type="match status" value="1"/>
</dbReference>
<dbReference type="InterPro" id="IPR038536">
    <property type="entry name" value="Alkyl/aryl-sulf_dimr_sf"/>
</dbReference>
<evidence type="ECO:0000256" key="3">
    <source>
        <dbReference type="ARBA" id="ARBA00022833"/>
    </source>
</evidence>
<proteinExistence type="inferred from homology"/>
<dbReference type="EMBL" id="BLAH01000092">
    <property type="protein sequence ID" value="GES38248.1"/>
    <property type="molecule type" value="Genomic_DNA"/>
</dbReference>
<evidence type="ECO:0000259" key="6">
    <source>
        <dbReference type="SMART" id="SM00849"/>
    </source>
</evidence>
<comment type="caution">
    <text evidence="7">The sequence shown here is derived from an EMBL/GenBank/DDBJ whole genome shotgun (WGS) entry which is preliminary data.</text>
</comment>
<evidence type="ECO:0000256" key="1">
    <source>
        <dbReference type="ARBA" id="ARBA00022723"/>
    </source>
</evidence>
<protein>
    <submittedName>
        <fullName evidence="7">Alkyl sulfatase</fullName>
        <ecNumber evidence="7">3.1.6.-</ecNumber>
    </submittedName>
</protein>
<dbReference type="EC" id="3.1.6.-" evidence="7"/>
<dbReference type="InterPro" id="IPR036527">
    <property type="entry name" value="SCP2_sterol-bd_dom_sf"/>
</dbReference>
<name>A0ABQ0YP05_9NOCA</name>
<keyword evidence="1" id="KW-0479">Metal-binding</keyword>
<dbReference type="SMART" id="SM00849">
    <property type="entry name" value="Lactamase_B"/>
    <property type="match status" value="1"/>
</dbReference>
<feature type="region of interest" description="Disordered" evidence="5">
    <location>
        <begin position="1"/>
        <end position="32"/>
    </location>
</feature>
<feature type="domain" description="Metallo-beta-lactamase" evidence="6">
    <location>
        <begin position="101"/>
        <end position="323"/>
    </location>
</feature>
<dbReference type="PANTHER" id="PTHR43223:SF1">
    <property type="entry name" value="ALKYL_ARYL-SULFATASE BDS1"/>
    <property type="match status" value="1"/>
</dbReference>